<accession>A0A562NTS7</accession>
<sequence>MPPLPSIRLTGATILREGELRQRSVAISRGRITKGPLPAVDLTGYLVLPGIVDMYFKPSTEPETSARIARAGARAAAAGITTAWVAPLWSWDNSHDDPSQAEALLTALPRTPAAADLRPALRIETFRTDCTDRLIALTQAHLPQVTYLGSDLDRLLELQKRDPDALETEAAGVGMSARGLARAIALADARRRELPRHLCRLAETFDDLGLQYGSLADTGGEQREAYSMIGARIAACPQTHSAGAVACAIGEPVLLSAAQAPLSRNFLRAGIGDVLVSAGAPEALVPLALSLAGPDLAGLPRIWAMLSEEPAEIMRLADRGTLDYGRRADMVIIRRDTGQIEATICAGQLTYLAGEARTRFRAMMTNGIAAE</sequence>
<reference evidence="3 4" key="1">
    <citation type="journal article" date="2015" name="Stand. Genomic Sci.">
        <title>Genomic Encyclopedia of Bacterial and Archaeal Type Strains, Phase III: the genomes of soil and plant-associated and newly described type strains.</title>
        <authorList>
            <person name="Whitman W.B."/>
            <person name="Woyke T."/>
            <person name="Klenk H.P."/>
            <person name="Zhou Y."/>
            <person name="Lilburn T.G."/>
            <person name="Beck B.J."/>
            <person name="De Vos P."/>
            <person name="Vandamme P."/>
            <person name="Eisen J.A."/>
            <person name="Garrity G."/>
            <person name="Hugenholtz P."/>
            <person name="Kyrpides N.C."/>
        </authorList>
    </citation>
    <scope>NUCLEOTIDE SEQUENCE [LARGE SCALE GENOMIC DNA]</scope>
    <source>
        <strain evidence="3 4">CGMCC 1.5364</strain>
    </source>
</reference>
<proteinExistence type="inferred from homology"/>
<gene>
    <name evidence="3" type="ORF">IQ24_01595</name>
</gene>
<evidence type="ECO:0000313" key="4">
    <source>
        <dbReference type="Proteomes" id="UP000316225"/>
    </source>
</evidence>
<dbReference type="GO" id="GO:0008448">
    <property type="term" value="F:N-acetylglucosamine-6-phosphate deacetylase activity"/>
    <property type="evidence" value="ECO:0007669"/>
    <property type="project" value="TreeGrafter"/>
</dbReference>
<dbReference type="PANTHER" id="PTHR11113:SF14">
    <property type="entry name" value="N-ACETYLGLUCOSAMINE-6-PHOSPHATE DEACETYLASE"/>
    <property type="match status" value="1"/>
</dbReference>
<organism evidence="3 4">
    <name type="scientific">Paracoccus sulfuroxidans</name>
    <dbReference type="NCBI Taxonomy" id="384678"/>
    <lineage>
        <taxon>Bacteria</taxon>
        <taxon>Pseudomonadati</taxon>
        <taxon>Pseudomonadota</taxon>
        <taxon>Alphaproteobacteria</taxon>
        <taxon>Rhodobacterales</taxon>
        <taxon>Paracoccaceae</taxon>
        <taxon>Paracoccus</taxon>
    </lineage>
</organism>
<keyword evidence="4" id="KW-1185">Reference proteome</keyword>
<dbReference type="SUPFAM" id="SSF51556">
    <property type="entry name" value="Metallo-dependent hydrolases"/>
    <property type="match status" value="1"/>
</dbReference>
<comment type="caution">
    <text evidence="3">The sequence shown here is derived from an EMBL/GenBank/DDBJ whole genome shotgun (WGS) entry which is preliminary data.</text>
</comment>
<protein>
    <submittedName>
        <fullName evidence="3">Alpha-D-ribose 1-methylphosphonate 5-triphosphate diphosphatase</fullName>
    </submittedName>
</protein>
<evidence type="ECO:0000256" key="1">
    <source>
        <dbReference type="ARBA" id="ARBA00010716"/>
    </source>
</evidence>
<evidence type="ECO:0000256" key="2">
    <source>
        <dbReference type="ARBA" id="ARBA00022801"/>
    </source>
</evidence>
<dbReference type="GO" id="GO:0006046">
    <property type="term" value="P:N-acetylglucosamine catabolic process"/>
    <property type="evidence" value="ECO:0007669"/>
    <property type="project" value="TreeGrafter"/>
</dbReference>
<dbReference type="SUPFAM" id="SSF51338">
    <property type="entry name" value="Composite domain of metallo-dependent hydrolases"/>
    <property type="match status" value="1"/>
</dbReference>
<comment type="similarity">
    <text evidence="1">Belongs to the metallo-dependent hydrolases superfamily. NagA family.</text>
</comment>
<dbReference type="InterPro" id="IPR011059">
    <property type="entry name" value="Metal-dep_hydrolase_composite"/>
</dbReference>
<dbReference type="InterPro" id="IPR032466">
    <property type="entry name" value="Metal_Hydrolase"/>
</dbReference>
<dbReference type="Gene3D" id="3.20.20.140">
    <property type="entry name" value="Metal-dependent hydrolases"/>
    <property type="match status" value="1"/>
</dbReference>
<evidence type="ECO:0000313" key="3">
    <source>
        <dbReference type="EMBL" id="TWI35086.1"/>
    </source>
</evidence>
<dbReference type="AlphaFoldDB" id="A0A562NTS7"/>
<dbReference type="OrthoDB" id="9785413at2"/>
<dbReference type="PANTHER" id="PTHR11113">
    <property type="entry name" value="N-ACETYLGLUCOSAMINE-6-PHOSPHATE DEACETYLASE"/>
    <property type="match status" value="1"/>
</dbReference>
<name>A0A562NTS7_9RHOB</name>
<keyword evidence="2" id="KW-0378">Hydrolase</keyword>
<dbReference type="EMBL" id="VLKU01000004">
    <property type="protein sequence ID" value="TWI35086.1"/>
    <property type="molecule type" value="Genomic_DNA"/>
</dbReference>
<dbReference type="RefSeq" id="WP_145397294.1">
    <property type="nucleotide sequence ID" value="NZ_VLKU01000004.1"/>
</dbReference>
<dbReference type="Proteomes" id="UP000316225">
    <property type="component" value="Unassembled WGS sequence"/>
</dbReference>